<feature type="compositionally biased region" description="Basic residues" evidence="1">
    <location>
        <begin position="170"/>
        <end position="182"/>
    </location>
</feature>
<dbReference type="EMBL" id="FMXC01000003">
    <property type="protein sequence ID" value="SDA42988.1"/>
    <property type="molecule type" value="Genomic_DNA"/>
</dbReference>
<dbReference type="Proteomes" id="UP001242513">
    <property type="component" value="Chromosome"/>
</dbReference>
<dbReference type="Proteomes" id="UP000181860">
    <property type="component" value="Unassembled WGS sequence"/>
</dbReference>
<evidence type="ECO:0000313" key="3">
    <source>
        <dbReference type="EMBL" id="SDA42988.1"/>
    </source>
</evidence>
<keyword evidence="2" id="KW-0472">Membrane</keyword>
<dbReference type="Pfam" id="PF15980">
    <property type="entry name" value="ComGF"/>
    <property type="match status" value="1"/>
</dbReference>
<evidence type="ECO:0000256" key="2">
    <source>
        <dbReference type="SAM" id="Phobius"/>
    </source>
</evidence>
<feature type="region of interest" description="Disordered" evidence="1">
    <location>
        <begin position="156"/>
        <end position="182"/>
    </location>
</feature>
<accession>A0AAX3UF05</accession>
<dbReference type="AlphaFoldDB" id="A0AAX3UF05"/>
<evidence type="ECO:0000313" key="5">
    <source>
        <dbReference type="Proteomes" id="UP000181860"/>
    </source>
</evidence>
<keyword evidence="5" id="KW-1185">Reference proteome</keyword>
<proteinExistence type="predicted"/>
<sequence length="182" mass="20913">MIRKLNKNLLLKNSGFTLAEAIFSLFITILILSILQNLLLSIRRANLSESMHVNELTYAYVQLNNFMHSPDTKTVYPIDKDANSKNTAFARVDKKGNKEVYHLTYYAKSKVLRAQKTTGGYMPLLFNVESAKFETRKDQIIIHVVEERKGKSELVFQLDEKPDNDEKITTNKKKKSKSKRAA</sequence>
<dbReference type="InterPro" id="IPR016977">
    <property type="entry name" value="ComGF"/>
</dbReference>
<protein>
    <submittedName>
        <fullName evidence="4">ComGF family competence protein</fullName>
    </submittedName>
    <submittedName>
        <fullName evidence="3">Competence protein ComGF</fullName>
    </submittedName>
</protein>
<organism evidence="4 6">
    <name type="scientific">Lactobacillus kefiranofaciens</name>
    <dbReference type="NCBI Taxonomy" id="267818"/>
    <lineage>
        <taxon>Bacteria</taxon>
        <taxon>Bacillati</taxon>
        <taxon>Bacillota</taxon>
        <taxon>Bacilli</taxon>
        <taxon>Lactobacillales</taxon>
        <taxon>Lactobacillaceae</taxon>
        <taxon>Lactobacillus</taxon>
    </lineage>
</organism>
<feature type="compositionally biased region" description="Basic and acidic residues" evidence="1">
    <location>
        <begin position="156"/>
        <end position="169"/>
    </location>
</feature>
<dbReference type="RefSeq" id="WP_226908566.1">
    <property type="nucleotide sequence ID" value="NZ_CP123735.1"/>
</dbReference>
<reference evidence="4" key="3">
    <citation type="submission" date="2023-04" db="EMBL/GenBank/DDBJ databases">
        <authorList>
            <person name="Wang Y."/>
        </authorList>
    </citation>
    <scope>NUCLEOTIDE SEQUENCE</scope>
    <source>
        <strain evidence="4">ZW18</strain>
    </source>
</reference>
<dbReference type="EMBL" id="CP123735">
    <property type="protein sequence ID" value="WGO86079.1"/>
    <property type="molecule type" value="Genomic_DNA"/>
</dbReference>
<reference evidence="4" key="2">
    <citation type="journal article" date="2022" name="Food Funct.">
        <title>Lactobacillus kefiranofaciens ZW18 from Kefir enhances the anti-tumor effect of anti-programmed cell death 1 (PD-1) immunotherapy by modulating the gut microbiota.</title>
        <authorList>
            <person name="Zhao J."/>
            <person name="Wang Y."/>
            <person name="Wang J."/>
            <person name="Lv M."/>
            <person name="Zhou C."/>
            <person name="Jia L."/>
            <person name="Geng W."/>
        </authorList>
    </citation>
    <scope>NUCLEOTIDE SEQUENCE</scope>
    <source>
        <strain evidence="4">ZW18</strain>
    </source>
</reference>
<feature type="transmembrane region" description="Helical" evidence="2">
    <location>
        <begin position="21"/>
        <end position="40"/>
    </location>
</feature>
<evidence type="ECO:0000313" key="4">
    <source>
        <dbReference type="EMBL" id="WGO86079.1"/>
    </source>
</evidence>
<evidence type="ECO:0000313" key="6">
    <source>
        <dbReference type="Proteomes" id="UP001242513"/>
    </source>
</evidence>
<reference evidence="3 5" key="1">
    <citation type="submission" date="2016-10" db="EMBL/GenBank/DDBJ databases">
        <authorList>
            <person name="Varghese N."/>
            <person name="Submissions S."/>
        </authorList>
    </citation>
    <scope>NUCLEOTIDE SEQUENCE [LARGE SCALE GENOMIC DNA]</scope>
    <source>
        <strain evidence="3 5">ATCC 43761</strain>
    </source>
</reference>
<gene>
    <name evidence="4" type="ORF">QEJ78_00875</name>
    <name evidence="3" type="ORF">SAMN02983011_00519</name>
</gene>
<keyword evidence="2" id="KW-0812">Transmembrane</keyword>
<keyword evidence="2" id="KW-1133">Transmembrane helix</keyword>
<name>A0AAX3UF05_9LACO</name>
<evidence type="ECO:0000256" key="1">
    <source>
        <dbReference type="SAM" id="MobiDB-lite"/>
    </source>
</evidence>